<dbReference type="Proteomes" id="UP001247805">
    <property type="component" value="Unassembled WGS sequence"/>
</dbReference>
<reference evidence="3 4" key="1">
    <citation type="submission" date="2023-10" db="EMBL/GenBank/DDBJ databases">
        <title>Glaciecola aquimarina strain GGW-M5 nov., isolated from a coastal seawater.</title>
        <authorList>
            <person name="Bayburt H."/>
            <person name="Kim J.M."/>
            <person name="Choi B.J."/>
            <person name="Jeon C.O."/>
        </authorList>
    </citation>
    <scope>NUCLEOTIDE SEQUENCE [LARGE SCALE GENOMIC DNA]</scope>
    <source>
        <strain evidence="3 4">KCTC 32108</strain>
    </source>
</reference>
<dbReference type="InterPro" id="IPR008964">
    <property type="entry name" value="Invasin/intimin_cell_adhesion"/>
</dbReference>
<dbReference type="RefSeq" id="WP_316026669.1">
    <property type="nucleotide sequence ID" value="NZ_JAWDIO010000002.1"/>
</dbReference>
<feature type="chain" id="PRO_5047179878" evidence="1">
    <location>
        <begin position="21"/>
        <end position="411"/>
    </location>
</feature>
<keyword evidence="4" id="KW-1185">Reference proteome</keyword>
<accession>A0ABU3SYM7</accession>
<protein>
    <submittedName>
        <fullName evidence="3">Ig-like domain-containing protein</fullName>
    </submittedName>
</protein>
<gene>
    <name evidence="3" type="ORF">RS130_15480</name>
</gene>
<dbReference type="EMBL" id="JAWDIO010000002">
    <property type="protein sequence ID" value="MDU0355114.1"/>
    <property type="molecule type" value="Genomic_DNA"/>
</dbReference>
<dbReference type="PROSITE" id="PS51257">
    <property type="entry name" value="PROKAR_LIPOPROTEIN"/>
    <property type="match status" value="1"/>
</dbReference>
<dbReference type="SUPFAM" id="SSF49373">
    <property type="entry name" value="Invasin/intimin cell-adhesion fragments"/>
    <property type="match status" value="1"/>
</dbReference>
<evidence type="ECO:0000256" key="1">
    <source>
        <dbReference type="SAM" id="SignalP"/>
    </source>
</evidence>
<evidence type="ECO:0000313" key="3">
    <source>
        <dbReference type="EMBL" id="MDU0355114.1"/>
    </source>
</evidence>
<evidence type="ECO:0000259" key="2">
    <source>
        <dbReference type="SMART" id="SM00635"/>
    </source>
</evidence>
<sequence length="411" mass="44571">MKHILLNKAFALGAITLALASCGESDGNQQLYPEGLAAPTFSGDMVIEISENQEPLTIDLLGDVNNPEDSALFARKLTYLRVELDEDGLPVNVDAEGNVVAAGTGQEVPLWEGPTLPSGTVVQTSNSITIDVSELRPFLVPQHTLDTYPNPVVVGQPDGVDNEENNDFDRYLQGVYRYTYIIDNGSADPVERNIILKVNADTVDAESINLVTDSNIEVPKGYGVNIVATVEPSAFYGAGATFANVIYTSLNPEIATVNELGLVTGVEFGTFEIKLTSQDGLVETIVTGEVVPLTEPVGVVIVADNEVPQQQIFDRYQVALDGTLDIDHTFLPAEVDFPDATVTWSSMDESKVMVDGDGLLMPVAYNNDFDREDDASMVNVTEVMVAVEDNPSLNFSVEVEIVPERRFICFR</sequence>
<feature type="signal peptide" evidence="1">
    <location>
        <begin position="1"/>
        <end position="20"/>
    </location>
</feature>
<comment type="caution">
    <text evidence="3">The sequence shown here is derived from an EMBL/GenBank/DDBJ whole genome shotgun (WGS) entry which is preliminary data.</text>
</comment>
<feature type="domain" description="BIG2" evidence="2">
    <location>
        <begin position="212"/>
        <end position="287"/>
    </location>
</feature>
<organism evidence="3 4">
    <name type="scientific">Paraglaciecola aquimarina</name>
    <dbReference type="NCBI Taxonomy" id="1235557"/>
    <lineage>
        <taxon>Bacteria</taxon>
        <taxon>Pseudomonadati</taxon>
        <taxon>Pseudomonadota</taxon>
        <taxon>Gammaproteobacteria</taxon>
        <taxon>Alteromonadales</taxon>
        <taxon>Alteromonadaceae</taxon>
        <taxon>Paraglaciecola</taxon>
    </lineage>
</organism>
<dbReference type="SMART" id="SM00635">
    <property type="entry name" value="BID_2"/>
    <property type="match status" value="1"/>
</dbReference>
<dbReference type="InterPro" id="IPR003343">
    <property type="entry name" value="Big_2"/>
</dbReference>
<dbReference type="Pfam" id="PF02368">
    <property type="entry name" value="Big_2"/>
    <property type="match status" value="1"/>
</dbReference>
<evidence type="ECO:0000313" key="4">
    <source>
        <dbReference type="Proteomes" id="UP001247805"/>
    </source>
</evidence>
<keyword evidence="1" id="KW-0732">Signal</keyword>
<proteinExistence type="predicted"/>
<dbReference type="Gene3D" id="2.60.40.1080">
    <property type="match status" value="1"/>
</dbReference>
<name>A0ABU3SYM7_9ALTE</name>